<dbReference type="InterPro" id="IPR046742">
    <property type="entry name" value="DUF6792"/>
</dbReference>
<accession>A0A917V125</accession>
<keyword evidence="1" id="KW-0175">Coiled coil</keyword>
<organism evidence="3 4">
    <name type="scientific">Lentibacillus kapialis</name>
    <dbReference type="NCBI Taxonomy" id="340214"/>
    <lineage>
        <taxon>Bacteria</taxon>
        <taxon>Bacillati</taxon>
        <taxon>Bacillota</taxon>
        <taxon>Bacilli</taxon>
        <taxon>Bacillales</taxon>
        <taxon>Bacillaceae</taxon>
        <taxon>Lentibacillus</taxon>
    </lineage>
</organism>
<reference evidence="3" key="1">
    <citation type="journal article" date="2014" name="Int. J. Syst. Evol. Microbiol.">
        <title>Complete genome sequence of Corynebacterium casei LMG S-19264T (=DSM 44701T), isolated from a smear-ripened cheese.</title>
        <authorList>
            <consortium name="US DOE Joint Genome Institute (JGI-PGF)"/>
            <person name="Walter F."/>
            <person name="Albersmeier A."/>
            <person name="Kalinowski J."/>
            <person name="Ruckert C."/>
        </authorList>
    </citation>
    <scope>NUCLEOTIDE SEQUENCE</scope>
    <source>
        <strain evidence="3">JCM 12580</strain>
    </source>
</reference>
<name>A0A917V125_9BACI</name>
<proteinExistence type="predicted"/>
<dbReference type="Proteomes" id="UP000658382">
    <property type="component" value="Unassembled WGS sequence"/>
</dbReference>
<evidence type="ECO:0000256" key="1">
    <source>
        <dbReference type="SAM" id="Coils"/>
    </source>
</evidence>
<feature type="coiled-coil region" evidence="1">
    <location>
        <begin position="391"/>
        <end position="418"/>
    </location>
</feature>
<evidence type="ECO:0000313" key="4">
    <source>
        <dbReference type="Proteomes" id="UP000658382"/>
    </source>
</evidence>
<evidence type="ECO:0000313" key="3">
    <source>
        <dbReference type="EMBL" id="GGK06825.1"/>
    </source>
</evidence>
<comment type="caution">
    <text evidence="3">The sequence shown here is derived from an EMBL/GenBank/DDBJ whole genome shotgun (WGS) entry which is preliminary data.</text>
</comment>
<keyword evidence="4" id="KW-1185">Reference proteome</keyword>
<reference evidence="3" key="2">
    <citation type="submission" date="2020-09" db="EMBL/GenBank/DDBJ databases">
        <authorList>
            <person name="Sun Q."/>
            <person name="Ohkuma M."/>
        </authorList>
    </citation>
    <scope>NUCLEOTIDE SEQUENCE</scope>
    <source>
        <strain evidence="3">JCM 12580</strain>
    </source>
</reference>
<sequence>MFAGKDYTQAKSSFIFTEEVVNKIDNSENLEVIGLSHSLAHNNNTTAYLTYDTFDKIYSVNGAQTNYYQLFYADKEFRKAVRERFNIPISNPALIYDISPKQIEEFAKNFYKDKSQNIHQIISEDDPLYAVSGVRGFFTLGDVEMVDTNTDYPGLRSIMEGIPDDAVKDLQELAIQYTTASNRGGTDAAIQEILGVDMELVNQIDGVWSAAGVYTTNQSEIDEMIGDVNDKLPRLQSQIRTVTTNADVIFQRFVDAGYISVDQKQLIVTELTTIQSELDGVQESISRLVDIRDMHNLSSQFGGDLGTYLNIKNRVEEIQESLDKLNTEEFRTLLQTIGSGHDITGILESMNKGNKSYLGTDMVLTATKGKEEIQVNISATLRMYEEGRGLLEDKATEIKRLEAAIDREIMQCYKAEQKKVMTKIYEIESSPDTYTHLLRKHVYFARLDKSITGINVHEEFFPFNQSNIDDKISLLNESVEKGHTYLENYRSAIENLFDEEENIAALFDVAMEGS</sequence>
<gene>
    <name evidence="3" type="ORF">GCM10007063_31710</name>
</gene>
<dbReference type="Pfam" id="PF20591">
    <property type="entry name" value="DUF6792"/>
    <property type="match status" value="1"/>
</dbReference>
<feature type="domain" description="DUF6792" evidence="2">
    <location>
        <begin position="1"/>
        <end position="129"/>
    </location>
</feature>
<dbReference type="EMBL" id="BMNQ01000070">
    <property type="protein sequence ID" value="GGK06825.1"/>
    <property type="molecule type" value="Genomic_DNA"/>
</dbReference>
<protein>
    <recommendedName>
        <fullName evidence="2">DUF6792 domain-containing protein</fullName>
    </recommendedName>
</protein>
<evidence type="ECO:0000259" key="2">
    <source>
        <dbReference type="Pfam" id="PF20591"/>
    </source>
</evidence>
<dbReference type="AlphaFoldDB" id="A0A917V125"/>